<organism evidence="1 2">
    <name type="scientific">Crepidotus variabilis</name>
    <dbReference type="NCBI Taxonomy" id="179855"/>
    <lineage>
        <taxon>Eukaryota</taxon>
        <taxon>Fungi</taxon>
        <taxon>Dikarya</taxon>
        <taxon>Basidiomycota</taxon>
        <taxon>Agaricomycotina</taxon>
        <taxon>Agaricomycetes</taxon>
        <taxon>Agaricomycetidae</taxon>
        <taxon>Agaricales</taxon>
        <taxon>Agaricineae</taxon>
        <taxon>Crepidotaceae</taxon>
        <taxon>Crepidotus</taxon>
    </lineage>
</organism>
<accession>A0A9P6JWD9</accession>
<comment type="caution">
    <text evidence="1">The sequence shown here is derived from an EMBL/GenBank/DDBJ whole genome shotgun (WGS) entry which is preliminary data.</text>
</comment>
<sequence length="163" mass="18908">MEKRQSTHTTNYNYKINQTVDERRERNGSALISRLAVELLSAIFLELRNSTLLETKYSYNSENSRRYLGAKDWIRVTHFFSYQLSAPLLESLRIACRPSAISSVNPPFIFDDQLFHAPVLKKLSIVGCRIDWDSQSFRNLTHLRVCYPPNGHRVTISRFLGVL</sequence>
<gene>
    <name evidence="1" type="ORF">CPB83DRAFT_221097</name>
</gene>
<evidence type="ECO:0000313" key="2">
    <source>
        <dbReference type="Proteomes" id="UP000807306"/>
    </source>
</evidence>
<protein>
    <submittedName>
        <fullName evidence="1">Uncharacterized protein</fullName>
    </submittedName>
</protein>
<dbReference type="EMBL" id="MU157825">
    <property type="protein sequence ID" value="KAF9534904.1"/>
    <property type="molecule type" value="Genomic_DNA"/>
</dbReference>
<name>A0A9P6JWD9_9AGAR</name>
<dbReference type="Proteomes" id="UP000807306">
    <property type="component" value="Unassembled WGS sequence"/>
</dbReference>
<reference evidence="1" key="1">
    <citation type="submission" date="2020-11" db="EMBL/GenBank/DDBJ databases">
        <authorList>
            <consortium name="DOE Joint Genome Institute"/>
            <person name="Ahrendt S."/>
            <person name="Riley R."/>
            <person name="Andreopoulos W."/>
            <person name="Labutti K."/>
            <person name="Pangilinan J."/>
            <person name="Ruiz-Duenas F.J."/>
            <person name="Barrasa J.M."/>
            <person name="Sanchez-Garcia M."/>
            <person name="Camarero S."/>
            <person name="Miyauchi S."/>
            <person name="Serrano A."/>
            <person name="Linde D."/>
            <person name="Babiker R."/>
            <person name="Drula E."/>
            <person name="Ayuso-Fernandez I."/>
            <person name="Pacheco R."/>
            <person name="Padilla G."/>
            <person name="Ferreira P."/>
            <person name="Barriuso J."/>
            <person name="Kellner H."/>
            <person name="Castanera R."/>
            <person name="Alfaro M."/>
            <person name="Ramirez L."/>
            <person name="Pisabarro A.G."/>
            <person name="Kuo A."/>
            <person name="Tritt A."/>
            <person name="Lipzen A."/>
            <person name="He G."/>
            <person name="Yan M."/>
            <person name="Ng V."/>
            <person name="Cullen D."/>
            <person name="Martin F."/>
            <person name="Rosso M.-N."/>
            <person name="Henrissat B."/>
            <person name="Hibbett D."/>
            <person name="Martinez A.T."/>
            <person name="Grigoriev I.V."/>
        </authorList>
    </citation>
    <scope>NUCLEOTIDE SEQUENCE</scope>
    <source>
        <strain evidence="1">CBS 506.95</strain>
    </source>
</reference>
<dbReference type="AlphaFoldDB" id="A0A9P6JWD9"/>
<evidence type="ECO:0000313" key="1">
    <source>
        <dbReference type="EMBL" id="KAF9534904.1"/>
    </source>
</evidence>
<proteinExistence type="predicted"/>
<keyword evidence="2" id="KW-1185">Reference proteome</keyword>
<dbReference type="OrthoDB" id="3172239at2759"/>